<dbReference type="InterPro" id="IPR046518">
    <property type="entry name" value="DUF1583_N"/>
</dbReference>
<proteinExistence type="predicted"/>
<dbReference type="EMBL" id="DPBP01000037">
    <property type="protein sequence ID" value="HCE18123.1"/>
    <property type="molecule type" value="Genomic_DNA"/>
</dbReference>
<comment type="caution">
    <text evidence="2">The sequence shown here is derived from an EMBL/GenBank/DDBJ whole genome shotgun (WGS) entry which is preliminary data.</text>
</comment>
<reference evidence="2 3" key="1">
    <citation type="journal article" date="2018" name="Nat. Biotechnol.">
        <title>A standardized bacterial taxonomy based on genome phylogeny substantially revises the tree of life.</title>
        <authorList>
            <person name="Parks D.H."/>
            <person name="Chuvochina M."/>
            <person name="Waite D.W."/>
            <person name="Rinke C."/>
            <person name="Skarshewski A."/>
            <person name="Chaumeil P.A."/>
            <person name="Hugenholtz P."/>
        </authorList>
    </citation>
    <scope>NUCLEOTIDE SEQUENCE [LARGE SCALE GENOMIC DNA]</scope>
    <source>
        <strain evidence="2">UBA8781</strain>
    </source>
</reference>
<dbReference type="Pfam" id="PF20407">
    <property type="entry name" value="DUF1583_N"/>
    <property type="match status" value="1"/>
</dbReference>
<dbReference type="Gene3D" id="2.60.120.560">
    <property type="entry name" value="Exo-inulinase, domain 1"/>
    <property type="match status" value="1"/>
</dbReference>
<dbReference type="Proteomes" id="UP000264141">
    <property type="component" value="Unassembled WGS sequence"/>
</dbReference>
<dbReference type="AlphaFoldDB" id="A0A3D1JI12"/>
<dbReference type="OrthoDB" id="164037at2"/>
<dbReference type="SUPFAM" id="SSF49899">
    <property type="entry name" value="Concanavalin A-like lectins/glucanases"/>
    <property type="match status" value="1"/>
</dbReference>
<accession>A0A3D1JI12</accession>
<dbReference type="STRING" id="229919.GCA_001050195_01861"/>
<evidence type="ECO:0000259" key="1">
    <source>
        <dbReference type="Pfam" id="PF20407"/>
    </source>
</evidence>
<evidence type="ECO:0000313" key="3">
    <source>
        <dbReference type="Proteomes" id="UP000264141"/>
    </source>
</evidence>
<name>A0A3D1JI12_9CHLR</name>
<dbReference type="InterPro" id="IPR013320">
    <property type="entry name" value="ConA-like_dom_sf"/>
</dbReference>
<gene>
    <name evidence="2" type="ORF">DEQ80_09720</name>
</gene>
<sequence length="111" mass="12453">MVFRASKENAGYFFGVTCDGRYNLTYRDLDHDIQNELISLKATSSIQARSDQINRLGVFAQGDKISLYINGSLIDEVTDSTRSSGYFGAFVAANQTAGFRVDLDQIKLWKR</sequence>
<evidence type="ECO:0000313" key="2">
    <source>
        <dbReference type="EMBL" id="HCE18123.1"/>
    </source>
</evidence>
<organism evidence="2 3">
    <name type="scientific">Anaerolinea thermolimosa</name>
    <dbReference type="NCBI Taxonomy" id="229919"/>
    <lineage>
        <taxon>Bacteria</taxon>
        <taxon>Bacillati</taxon>
        <taxon>Chloroflexota</taxon>
        <taxon>Anaerolineae</taxon>
        <taxon>Anaerolineales</taxon>
        <taxon>Anaerolineaceae</taxon>
        <taxon>Anaerolinea</taxon>
    </lineage>
</organism>
<protein>
    <recommendedName>
        <fullName evidence="1">DUF1583 domain-containing protein</fullName>
    </recommendedName>
</protein>
<feature type="domain" description="DUF1583" evidence="1">
    <location>
        <begin position="17"/>
        <end position="97"/>
    </location>
</feature>